<dbReference type="GO" id="GO:0003677">
    <property type="term" value="F:DNA binding"/>
    <property type="evidence" value="ECO:0007669"/>
    <property type="project" value="UniProtKB-KW"/>
</dbReference>
<name>A7RFN0_NEMVE</name>
<dbReference type="GO" id="GO:0007052">
    <property type="term" value="P:mitotic spindle organization"/>
    <property type="evidence" value="ECO:0000318"/>
    <property type="project" value="GO_Central"/>
</dbReference>
<accession>A7RFN0</accession>
<dbReference type="AlphaFoldDB" id="A7RFN0"/>
<evidence type="ECO:0000256" key="15">
    <source>
        <dbReference type="ARBA" id="ARBA00023242"/>
    </source>
</evidence>
<keyword evidence="4" id="KW-0963">Cytoplasm</keyword>
<dbReference type="GO" id="GO:0008017">
    <property type="term" value="F:microtubule binding"/>
    <property type="evidence" value="ECO:0007669"/>
    <property type="project" value="InterPro"/>
</dbReference>
<dbReference type="GO" id="GO:0051231">
    <property type="term" value="P:spindle elongation"/>
    <property type="evidence" value="ECO:0000318"/>
    <property type="project" value="GO_Central"/>
</dbReference>
<dbReference type="STRING" id="45351.A7RFN0"/>
<evidence type="ECO:0000256" key="2">
    <source>
        <dbReference type="ARBA" id="ARBA00004123"/>
    </source>
</evidence>
<dbReference type="InterPro" id="IPR027640">
    <property type="entry name" value="Kinesin-like_fam"/>
</dbReference>
<dbReference type="OMA" id="MRKWDAV"/>
<feature type="binding site" evidence="17">
    <location>
        <begin position="90"/>
        <end position="97"/>
    </location>
    <ligand>
        <name>ATP</name>
        <dbReference type="ChEBI" id="CHEBI:30616"/>
    </ligand>
</feature>
<evidence type="ECO:0000256" key="18">
    <source>
        <dbReference type="RuleBase" id="RU000394"/>
    </source>
</evidence>
<evidence type="ECO:0000256" key="4">
    <source>
        <dbReference type="ARBA" id="ARBA00022490"/>
    </source>
</evidence>
<feature type="coiled-coil region" evidence="19">
    <location>
        <begin position="389"/>
        <end position="416"/>
    </location>
</feature>
<dbReference type="GO" id="GO:0005634">
    <property type="term" value="C:nucleus"/>
    <property type="evidence" value="ECO:0007669"/>
    <property type="project" value="UniProtKB-SubCell"/>
</dbReference>
<evidence type="ECO:0000256" key="1">
    <source>
        <dbReference type="ARBA" id="ARBA00001966"/>
    </source>
</evidence>
<evidence type="ECO:0000256" key="5">
    <source>
        <dbReference type="ARBA" id="ARBA00022701"/>
    </source>
</evidence>
<dbReference type="GO" id="GO:0046872">
    <property type="term" value="F:metal ion binding"/>
    <property type="evidence" value="ECO:0007669"/>
    <property type="project" value="UniProtKB-KW"/>
</dbReference>
<keyword evidence="15" id="KW-0539">Nucleus</keyword>
<dbReference type="PANTHER" id="PTHR47969:SF15">
    <property type="entry name" value="CHROMOSOME-ASSOCIATED KINESIN KIF4A-RELATED"/>
    <property type="match status" value="1"/>
</dbReference>
<dbReference type="FunFam" id="3.40.850.10:FF:000038">
    <property type="entry name" value="chromosome-associated kinesin KIF4A"/>
    <property type="match status" value="1"/>
</dbReference>
<dbReference type="HOGENOM" id="CLU_001485_4_3_1"/>
<dbReference type="GO" id="GO:0005874">
    <property type="term" value="C:microtubule"/>
    <property type="evidence" value="ECO:0007669"/>
    <property type="project" value="UniProtKB-KW"/>
</dbReference>
<dbReference type="CDD" id="cd01372">
    <property type="entry name" value="KISc_KIF4"/>
    <property type="match status" value="1"/>
</dbReference>
<keyword evidence="9" id="KW-0408">Iron</keyword>
<evidence type="ECO:0000256" key="20">
    <source>
        <dbReference type="SAM" id="MobiDB-lite"/>
    </source>
</evidence>
<evidence type="ECO:0000256" key="10">
    <source>
        <dbReference type="ARBA" id="ARBA00023014"/>
    </source>
</evidence>
<dbReference type="Gene3D" id="3.40.850.10">
    <property type="entry name" value="Kinesin motor domain"/>
    <property type="match status" value="1"/>
</dbReference>
<feature type="compositionally biased region" description="Polar residues" evidence="20">
    <location>
        <begin position="504"/>
        <end position="517"/>
    </location>
</feature>
<evidence type="ECO:0000256" key="9">
    <source>
        <dbReference type="ARBA" id="ARBA00023004"/>
    </source>
</evidence>
<reference evidence="22 23" key="1">
    <citation type="journal article" date="2007" name="Science">
        <title>Sea anemone genome reveals ancestral eumetazoan gene repertoire and genomic organization.</title>
        <authorList>
            <person name="Putnam N.H."/>
            <person name="Srivastava M."/>
            <person name="Hellsten U."/>
            <person name="Dirks B."/>
            <person name="Chapman J."/>
            <person name="Salamov A."/>
            <person name="Terry A."/>
            <person name="Shapiro H."/>
            <person name="Lindquist E."/>
            <person name="Kapitonov V.V."/>
            <person name="Jurka J."/>
            <person name="Genikhovich G."/>
            <person name="Grigoriev I.V."/>
            <person name="Lucas S.M."/>
            <person name="Steele R.E."/>
            <person name="Finnerty J.R."/>
            <person name="Technau U."/>
            <person name="Martindale M.Q."/>
            <person name="Rokhsar D.S."/>
        </authorList>
    </citation>
    <scope>NUCLEOTIDE SEQUENCE [LARGE SCALE GENOMIC DNA]</scope>
    <source>
        <strain evidence="23">CH2 X CH6</strain>
    </source>
</reference>
<evidence type="ECO:0000256" key="6">
    <source>
        <dbReference type="ARBA" id="ARBA00022723"/>
    </source>
</evidence>
<comment type="similarity">
    <text evidence="17 18">Belongs to the TRAFAC class myosin-kinesin ATPase superfamily. Kinesin family.</text>
</comment>
<evidence type="ECO:0000256" key="12">
    <source>
        <dbReference type="ARBA" id="ARBA00023125"/>
    </source>
</evidence>
<feature type="region of interest" description="Disordered" evidence="20">
    <location>
        <begin position="445"/>
        <end position="467"/>
    </location>
</feature>
<keyword evidence="14" id="KW-0206">Cytoskeleton</keyword>
<evidence type="ECO:0000256" key="11">
    <source>
        <dbReference type="ARBA" id="ARBA00023054"/>
    </source>
</evidence>
<dbReference type="Pfam" id="PF25764">
    <property type="entry name" value="KIF21A_4th"/>
    <property type="match status" value="1"/>
</dbReference>
<feature type="non-terminal residue" evidence="22">
    <location>
        <position position="672"/>
    </location>
</feature>
<dbReference type="PANTHER" id="PTHR47969">
    <property type="entry name" value="CHROMOSOME-ASSOCIATED KINESIN KIF4A-RELATED"/>
    <property type="match status" value="1"/>
</dbReference>
<dbReference type="Proteomes" id="UP000001593">
    <property type="component" value="Unassembled WGS sequence"/>
</dbReference>
<keyword evidence="7 17" id="KW-0547">Nucleotide-binding</keyword>
<comment type="cofactor">
    <cofactor evidence="16">
        <name>[2Fe-2S] cluster</name>
        <dbReference type="ChEBI" id="CHEBI:190135"/>
    </cofactor>
</comment>
<evidence type="ECO:0000313" key="22">
    <source>
        <dbReference type="EMBL" id="EDO49629.1"/>
    </source>
</evidence>
<keyword evidence="23" id="KW-1185">Reference proteome</keyword>
<dbReference type="GO" id="GO:0007018">
    <property type="term" value="P:microtubule-based movement"/>
    <property type="evidence" value="ECO:0007669"/>
    <property type="project" value="InterPro"/>
</dbReference>
<keyword evidence="6" id="KW-0479">Metal-binding</keyword>
<sequence>MPEENSDKTIPVKVAVRIRPLLHKEISEACQECISVTPGEPQVIMGTNKAFTYDYVFGKSSSQKELYTDVVTPLLDGFFKGYNATVLAYGQTGSGKTHSMGTSFTVCTSDDEDSQGVIPRLIQDLFRHIEQDKCEYSLKVSFLEIHNEEIHDLLNPSSTDERITIRESCEGGIKIAGLMEKKVDSVQDMVQCLELGSASRVTGATAMNSRSSRSHAIYTIIMEQRGKGIDSDVRKAKFHLVDLAGSERVKKTNAQGERFKEGVNINKGLLCLGNVISALSDEQRNPSTHVPYRDSKLTRLLQDSLGGNSNTLMLACVSPADSNYEETLNTLRYADRARHIKNKPIINRDPQLAEIMRLRQQIEMLQALQGGQLINGSLTSDNDTGGVNTEEMKDRIKELETENTKLSRELHNFVDQNTHLQEKVLLLELTKEKMVKTFEEIRQRTGETAFPDATDERDDEQEDDEGDMTMAQLQSKLAELERTMLTAPDNESILQNESHDAETMDTSDSPASPLNSTYDSQHALRQAELGRQVQELSKALSLKQELANKIMQNEGTMNSKMIKQYEDTVRELETEISKLEEEKAKLATALATAKTAVHSDSDGKAKSRIKELEAKIVELKKKQAEQQKLRRLKEQSDSKITLLNSEIQNMKSTKVKLMRQMREESERFRKLK</sequence>
<evidence type="ECO:0000256" key="7">
    <source>
        <dbReference type="ARBA" id="ARBA00022741"/>
    </source>
</evidence>
<dbReference type="InParanoid" id="A7RFN0"/>
<evidence type="ECO:0000256" key="8">
    <source>
        <dbReference type="ARBA" id="ARBA00022840"/>
    </source>
</evidence>
<dbReference type="GO" id="GO:0003777">
    <property type="term" value="F:microtubule motor activity"/>
    <property type="evidence" value="ECO:0000318"/>
    <property type="project" value="GO_Central"/>
</dbReference>
<evidence type="ECO:0000313" key="23">
    <source>
        <dbReference type="Proteomes" id="UP000001593"/>
    </source>
</evidence>
<dbReference type="PhylomeDB" id="A7RFN0"/>
<dbReference type="GO" id="GO:0005524">
    <property type="term" value="F:ATP binding"/>
    <property type="evidence" value="ECO:0007669"/>
    <property type="project" value="UniProtKB-UniRule"/>
</dbReference>
<keyword evidence="13 17" id="KW-0505">Motor protein</keyword>
<keyword evidence="12" id="KW-0238">DNA-binding</keyword>
<dbReference type="OrthoDB" id="3176171at2759"/>
<feature type="compositionally biased region" description="Acidic residues" evidence="20">
    <location>
        <begin position="453"/>
        <end position="467"/>
    </location>
</feature>
<dbReference type="InterPro" id="IPR019821">
    <property type="entry name" value="Kinesin_motor_CS"/>
</dbReference>
<dbReference type="eggNOG" id="KOG0244">
    <property type="taxonomic scope" value="Eukaryota"/>
</dbReference>
<comment type="subcellular location">
    <subcellularLocation>
        <location evidence="3">Cytoplasm</location>
        <location evidence="3">Cytoskeleton</location>
    </subcellularLocation>
    <subcellularLocation>
        <location evidence="2">Nucleus</location>
    </subcellularLocation>
</comment>
<dbReference type="InterPro" id="IPR027417">
    <property type="entry name" value="P-loop_NTPase"/>
</dbReference>
<dbReference type="GO" id="GO:0005829">
    <property type="term" value="C:cytosol"/>
    <property type="evidence" value="ECO:0007669"/>
    <property type="project" value="UniProtKB-ARBA"/>
</dbReference>
<evidence type="ECO:0000256" key="16">
    <source>
        <dbReference type="ARBA" id="ARBA00034078"/>
    </source>
</evidence>
<evidence type="ECO:0000256" key="14">
    <source>
        <dbReference type="ARBA" id="ARBA00023212"/>
    </source>
</evidence>
<keyword evidence="8 17" id="KW-0067">ATP-binding</keyword>
<dbReference type="PRINTS" id="PR00380">
    <property type="entry name" value="KINESINHEAVY"/>
</dbReference>
<dbReference type="SUPFAM" id="SSF52540">
    <property type="entry name" value="P-loop containing nucleoside triphosphate hydrolases"/>
    <property type="match status" value="1"/>
</dbReference>
<keyword evidence="10" id="KW-0411">Iron-sulfur</keyword>
<evidence type="ECO:0000256" key="13">
    <source>
        <dbReference type="ARBA" id="ARBA00023175"/>
    </source>
</evidence>
<dbReference type="FunCoup" id="A7RFN0">
    <property type="interactions" value="62"/>
</dbReference>
<dbReference type="SMART" id="SM00129">
    <property type="entry name" value="KISc"/>
    <property type="match status" value="1"/>
</dbReference>
<organism evidence="22 23">
    <name type="scientific">Nematostella vectensis</name>
    <name type="common">Starlet sea anemone</name>
    <dbReference type="NCBI Taxonomy" id="45351"/>
    <lineage>
        <taxon>Eukaryota</taxon>
        <taxon>Metazoa</taxon>
        <taxon>Cnidaria</taxon>
        <taxon>Anthozoa</taxon>
        <taxon>Hexacorallia</taxon>
        <taxon>Actiniaria</taxon>
        <taxon>Edwardsiidae</taxon>
        <taxon>Nematostella</taxon>
    </lineage>
</organism>
<dbReference type="GO" id="GO:0005875">
    <property type="term" value="C:microtubule associated complex"/>
    <property type="evidence" value="ECO:0000318"/>
    <property type="project" value="GO_Central"/>
</dbReference>
<evidence type="ECO:0000256" key="17">
    <source>
        <dbReference type="PROSITE-ProRule" id="PRU00283"/>
    </source>
</evidence>
<dbReference type="Pfam" id="PF00225">
    <property type="entry name" value="Kinesin"/>
    <property type="match status" value="1"/>
</dbReference>
<evidence type="ECO:0000256" key="3">
    <source>
        <dbReference type="ARBA" id="ARBA00004245"/>
    </source>
</evidence>
<dbReference type="EMBL" id="DS469508">
    <property type="protein sequence ID" value="EDO49629.1"/>
    <property type="molecule type" value="Genomic_DNA"/>
</dbReference>
<keyword evidence="5 18" id="KW-0493">Microtubule</keyword>
<dbReference type="InterPro" id="IPR001752">
    <property type="entry name" value="Kinesin_motor_dom"/>
</dbReference>
<dbReference type="PROSITE" id="PS50067">
    <property type="entry name" value="KINESIN_MOTOR_2"/>
    <property type="match status" value="1"/>
</dbReference>
<evidence type="ECO:0000256" key="19">
    <source>
        <dbReference type="SAM" id="Coils"/>
    </source>
</evidence>
<feature type="region of interest" description="Disordered" evidence="20">
    <location>
        <begin position="497"/>
        <end position="517"/>
    </location>
</feature>
<dbReference type="InterPro" id="IPR036961">
    <property type="entry name" value="Kinesin_motor_dom_sf"/>
</dbReference>
<feature type="domain" description="Kinesin motor" evidence="21">
    <location>
        <begin position="11"/>
        <end position="340"/>
    </location>
</feature>
<evidence type="ECO:0000259" key="21">
    <source>
        <dbReference type="PROSITE" id="PS50067"/>
    </source>
</evidence>
<proteinExistence type="inferred from homology"/>
<feature type="coiled-coil region" evidence="19">
    <location>
        <begin position="562"/>
        <end position="667"/>
    </location>
</feature>
<comment type="cofactor">
    <cofactor evidence="1">
        <name>[4Fe-4S] cluster</name>
        <dbReference type="ChEBI" id="CHEBI:49883"/>
    </cofactor>
</comment>
<dbReference type="KEGG" id="nve:5521928"/>
<dbReference type="GO" id="GO:0051536">
    <property type="term" value="F:iron-sulfur cluster binding"/>
    <property type="evidence" value="ECO:0007669"/>
    <property type="project" value="UniProtKB-KW"/>
</dbReference>
<protein>
    <recommendedName>
        <fullName evidence="18">Kinesin-like protein</fullName>
    </recommendedName>
</protein>
<dbReference type="PROSITE" id="PS00411">
    <property type="entry name" value="KINESIN_MOTOR_1"/>
    <property type="match status" value="1"/>
</dbReference>
<keyword evidence="11 19" id="KW-0175">Coiled coil</keyword>
<gene>
    <name evidence="22" type="ORF">NEMVEDRAFT_v1g233887</name>
</gene>